<evidence type="ECO:0000256" key="3">
    <source>
        <dbReference type="ARBA" id="ARBA00022806"/>
    </source>
</evidence>
<organism evidence="8 9">
    <name type="scientific">Nocardioides bruguierae</name>
    <dbReference type="NCBI Taxonomy" id="2945102"/>
    <lineage>
        <taxon>Bacteria</taxon>
        <taxon>Bacillati</taxon>
        <taxon>Actinomycetota</taxon>
        <taxon>Actinomycetes</taxon>
        <taxon>Propionibacteriales</taxon>
        <taxon>Nocardioidaceae</taxon>
        <taxon>Nocardioides</taxon>
    </lineage>
</organism>
<dbReference type="PROSITE" id="PS51192">
    <property type="entry name" value="HELICASE_ATP_BIND_1"/>
    <property type="match status" value="1"/>
</dbReference>
<evidence type="ECO:0000256" key="1">
    <source>
        <dbReference type="ARBA" id="ARBA00022741"/>
    </source>
</evidence>
<dbReference type="PANTHER" id="PTHR47961">
    <property type="entry name" value="DNA POLYMERASE THETA, PUTATIVE (AFU_ORTHOLOGUE AFUA_1G05260)-RELATED"/>
    <property type="match status" value="1"/>
</dbReference>
<keyword evidence="3 8" id="KW-0347">Helicase</keyword>
<keyword evidence="1" id="KW-0547">Nucleotide-binding</keyword>
<dbReference type="GO" id="GO:0016787">
    <property type="term" value="F:hydrolase activity"/>
    <property type="evidence" value="ECO:0007669"/>
    <property type="project" value="UniProtKB-KW"/>
</dbReference>
<comment type="caution">
    <text evidence="8">The sequence shown here is derived from an EMBL/GenBank/DDBJ whole genome shotgun (WGS) entry which is preliminary data.</text>
</comment>
<evidence type="ECO:0000313" key="8">
    <source>
        <dbReference type="EMBL" id="MCM0622047.1"/>
    </source>
</evidence>
<evidence type="ECO:0000259" key="7">
    <source>
        <dbReference type="PROSITE" id="PS51194"/>
    </source>
</evidence>
<dbReference type="InterPro" id="IPR011545">
    <property type="entry name" value="DEAD/DEAH_box_helicase_dom"/>
</dbReference>
<dbReference type="Gene3D" id="3.40.50.300">
    <property type="entry name" value="P-loop containing nucleotide triphosphate hydrolases"/>
    <property type="match status" value="2"/>
</dbReference>
<keyword evidence="4" id="KW-0067">ATP-binding</keyword>
<dbReference type="RefSeq" id="WP_250828338.1">
    <property type="nucleotide sequence ID" value="NZ_JAMOIL010000027.1"/>
</dbReference>
<sequence length="1201" mass="131395">MDRALNPEILAEAIGQHTPGVLPTVEELTALIAEVEVRTFIEPTDVDDDLLRTAWYLHGVASAEQAGDMYTPARQQRAFAVSAHIFDLALNGPGRTIHDQLTLAFGAQVGYRRGDLEPNATAIWRRVNLHLDQPQSETDETGTPDADAQWSDTDHTRDPGDAEALVHLPRSLATMALRAGVAFLGLDVRRIQILLRQWRDEITSMRSLLNQDSLASTMFGPAEAVTQAVSDLMVFLRYGDRERLQAARDALRSVVNLEAGQGDHDARWVAVHLLHIADGMETSSVWAVLPDDTPPIVAQAFTIGTPPVLTLWPPQRDLLTRNTANPLDPTTRRLLLSVPTSAGKTLIAQLLICHHLVTQPGDVCYVTPLRSLGREMRQALSGRMRVIQKGLGADFADFGNVTIEEFFDLLGEPADGSVEVMTPERLSHLLRHDPTSVLERYSMFVIDEAHLLAQPGRGLLLETVIAAVATTDARIVLLSGVMGNAHQIASWLDPTQEAALFASGWRGPRRLHALLYSQVEGSAVDRLPSKSSTFTHLERFPITADLRVRPVEGTVHRLVTTADSPIGHLVRKMRPPGTGRPDVEEYDAFYRMCARTARELLGAGSLLMILSRRDYARNAAQELTTRLDVTHTTSDLCEFLVERLGAEHPLIDCVRHGVAYHHAGLPIDVLDELEQAMRAETLQAIFATSTLTDGVNLPVRTVVICETRYEGQDPGQQLDGPRLLNAVGRAGRAGKETEGWIILGLKKRARDSDFDQLQPADSDLEILSTLNSEVALERLAEVEALIASTADALFTVEQGEAADFAAYVWFVLSAQERLAAVATDADLAGAIDGLLAFVQLPPATAARWKAFAEYVREQYEATPDESRLRWTLTGTTLSSARRVEQIALTVADQARTLFGELDEHGTAGPVLRALTLEEAMRVLDRSGALDALLQLPEAAGVWKFKPTVGARTAIAVPVADALGGWLAGLNMPDLAQRMLPGVPDVSWRLEQTVDAISGAFEHFLSWTIGVVTTQANELLVDQGGIEALPEDLAYFVRYGVDTAIALNLLTSGIRSRRVAYAIGRRATALGLDWSQVRDWLRGLHIDGWRTEFTAARREIEDLVEFCRSPTTSPLRQLLEQHTTSVELHAPMAPPPAAGRLPVELRITRGSEPIEVWTSGTASYRVGIIAAASHADVALLGLSGLEYRAETDGSSVMLHEVR</sequence>
<evidence type="ECO:0000256" key="2">
    <source>
        <dbReference type="ARBA" id="ARBA00022801"/>
    </source>
</evidence>
<reference evidence="8" key="1">
    <citation type="submission" date="2022-05" db="EMBL/GenBank/DDBJ databases">
        <authorList>
            <person name="Tuo L."/>
        </authorList>
    </citation>
    <scope>NUCLEOTIDE SEQUENCE</scope>
    <source>
        <strain evidence="8">BSK12Z-4</strain>
    </source>
</reference>
<dbReference type="Pfam" id="PF00270">
    <property type="entry name" value="DEAD"/>
    <property type="match status" value="1"/>
</dbReference>
<proteinExistence type="predicted"/>
<dbReference type="GO" id="GO:0004386">
    <property type="term" value="F:helicase activity"/>
    <property type="evidence" value="ECO:0007669"/>
    <property type="project" value="UniProtKB-KW"/>
</dbReference>
<gene>
    <name evidence="8" type="ORF">M8330_17280</name>
</gene>
<dbReference type="GO" id="GO:0005524">
    <property type="term" value="F:ATP binding"/>
    <property type="evidence" value="ECO:0007669"/>
    <property type="project" value="UniProtKB-KW"/>
</dbReference>
<feature type="domain" description="Helicase C-terminal" evidence="7">
    <location>
        <begin position="619"/>
        <end position="783"/>
    </location>
</feature>
<dbReference type="InterPro" id="IPR050474">
    <property type="entry name" value="Hel308_SKI2-like"/>
</dbReference>
<evidence type="ECO:0000259" key="6">
    <source>
        <dbReference type="PROSITE" id="PS51192"/>
    </source>
</evidence>
<dbReference type="SMART" id="SM00490">
    <property type="entry name" value="HELICc"/>
    <property type="match status" value="1"/>
</dbReference>
<dbReference type="AlphaFoldDB" id="A0A9X2DA04"/>
<dbReference type="EMBL" id="JAMOIL010000027">
    <property type="protein sequence ID" value="MCM0622047.1"/>
    <property type="molecule type" value="Genomic_DNA"/>
</dbReference>
<protein>
    <submittedName>
        <fullName evidence="8">DEAD/DEAH box helicase</fullName>
    </submittedName>
</protein>
<evidence type="ECO:0000256" key="4">
    <source>
        <dbReference type="ARBA" id="ARBA00022840"/>
    </source>
</evidence>
<dbReference type="PROSITE" id="PS51194">
    <property type="entry name" value="HELICASE_CTER"/>
    <property type="match status" value="1"/>
</dbReference>
<keyword evidence="9" id="KW-1185">Reference proteome</keyword>
<keyword evidence="2" id="KW-0378">Hydrolase</keyword>
<feature type="region of interest" description="Disordered" evidence="5">
    <location>
        <begin position="133"/>
        <end position="160"/>
    </location>
</feature>
<evidence type="ECO:0000256" key="5">
    <source>
        <dbReference type="SAM" id="MobiDB-lite"/>
    </source>
</evidence>
<dbReference type="SUPFAM" id="SSF52540">
    <property type="entry name" value="P-loop containing nucleoside triphosphate hydrolases"/>
    <property type="match status" value="1"/>
</dbReference>
<dbReference type="InterPro" id="IPR027417">
    <property type="entry name" value="P-loop_NTPase"/>
</dbReference>
<dbReference type="Proteomes" id="UP001139485">
    <property type="component" value="Unassembled WGS sequence"/>
</dbReference>
<dbReference type="PANTHER" id="PTHR47961:SF6">
    <property type="entry name" value="DNA-DIRECTED DNA POLYMERASE"/>
    <property type="match status" value="1"/>
</dbReference>
<dbReference type="GO" id="GO:0003676">
    <property type="term" value="F:nucleic acid binding"/>
    <property type="evidence" value="ECO:0007669"/>
    <property type="project" value="InterPro"/>
</dbReference>
<dbReference type="SMART" id="SM00487">
    <property type="entry name" value="DEXDc"/>
    <property type="match status" value="1"/>
</dbReference>
<dbReference type="InterPro" id="IPR014001">
    <property type="entry name" value="Helicase_ATP-bd"/>
</dbReference>
<name>A0A9X2DA04_9ACTN</name>
<feature type="domain" description="Helicase ATP-binding" evidence="6">
    <location>
        <begin position="325"/>
        <end position="492"/>
    </location>
</feature>
<dbReference type="InterPro" id="IPR001650">
    <property type="entry name" value="Helicase_C-like"/>
</dbReference>
<accession>A0A9X2DA04</accession>
<evidence type="ECO:0000313" key="9">
    <source>
        <dbReference type="Proteomes" id="UP001139485"/>
    </source>
</evidence>